<evidence type="ECO:0000313" key="4">
    <source>
        <dbReference type="Proteomes" id="UP000694561"/>
    </source>
</evidence>
<dbReference type="Proteomes" id="UP000694561">
    <property type="component" value="Unplaced"/>
</dbReference>
<feature type="domain" description="KH-like RNA-binding" evidence="2">
    <location>
        <begin position="11"/>
        <end position="98"/>
    </location>
</feature>
<dbReference type="GO" id="GO:0003723">
    <property type="term" value="F:RNA binding"/>
    <property type="evidence" value="ECO:0007669"/>
    <property type="project" value="InterPro"/>
</dbReference>
<dbReference type="PANTHER" id="PTHR31368:SF6">
    <property type="entry name" value="KH HOMOLOGY DOMAIN-CONTAINING PROTEIN 1"/>
    <property type="match status" value="1"/>
</dbReference>
<evidence type="ECO:0000259" key="2">
    <source>
        <dbReference type="Pfam" id="PF16005"/>
    </source>
</evidence>
<dbReference type="GO" id="GO:0005737">
    <property type="term" value="C:cytoplasm"/>
    <property type="evidence" value="ECO:0007669"/>
    <property type="project" value="TreeGrafter"/>
</dbReference>
<dbReference type="AlphaFoldDB" id="A0A8C6C380"/>
<accession>A0A8C6C380</accession>
<proteinExistence type="inferred from homology"/>
<evidence type="ECO:0000256" key="1">
    <source>
        <dbReference type="ARBA" id="ARBA00009081"/>
    </source>
</evidence>
<evidence type="ECO:0000313" key="3">
    <source>
        <dbReference type="Ensembl" id="ENSMMNP00015025589.1"/>
    </source>
</evidence>
<reference evidence="3" key="2">
    <citation type="submission" date="2025-09" db="UniProtKB">
        <authorList>
            <consortium name="Ensembl"/>
        </authorList>
    </citation>
    <scope>IDENTIFICATION</scope>
</reference>
<dbReference type="GeneTree" id="ENSGT00940000168678"/>
<dbReference type="InterPro" id="IPR031952">
    <property type="entry name" value="MOEP19_KH-like"/>
</dbReference>
<protein>
    <recommendedName>
        <fullName evidence="2">KH-like RNA-binding domain-containing protein</fullName>
    </recommendedName>
</protein>
<name>A0A8C6C380_MONMO</name>
<dbReference type="Gene3D" id="3.30.1370.10">
    <property type="entry name" value="K Homology domain, type 1"/>
    <property type="match status" value="1"/>
</dbReference>
<organism evidence="3 4">
    <name type="scientific">Monodon monoceros</name>
    <name type="common">Narwhal</name>
    <name type="synonym">Ceratodon monodon</name>
    <dbReference type="NCBI Taxonomy" id="40151"/>
    <lineage>
        <taxon>Eukaryota</taxon>
        <taxon>Metazoa</taxon>
        <taxon>Chordata</taxon>
        <taxon>Craniata</taxon>
        <taxon>Vertebrata</taxon>
        <taxon>Euteleostomi</taxon>
        <taxon>Mammalia</taxon>
        <taxon>Eutheria</taxon>
        <taxon>Laurasiatheria</taxon>
        <taxon>Artiodactyla</taxon>
        <taxon>Whippomorpha</taxon>
        <taxon>Cetacea</taxon>
        <taxon>Odontoceti</taxon>
        <taxon>Monodontidae</taxon>
        <taxon>Monodon</taxon>
    </lineage>
</organism>
<sequence>WCTGLSALQHIKPWWTVPENFTFPLEFYIEEGQGKLMFGEPPGPDLARIIEVQSQTLIRLEARFTATGLTRVLVVRPAESRQRLFLRIWRLGSWDPQSRARARPTWPPRRPSRWTRRACFRPAGEGATVSLRPSQASTYEMFGSRRFRFRSGSKRILLSQGSRDVRGVLGPHR</sequence>
<keyword evidence="4" id="KW-1185">Reference proteome</keyword>
<reference evidence="3" key="1">
    <citation type="submission" date="2025-08" db="UniProtKB">
        <authorList>
            <consortium name="Ensembl"/>
        </authorList>
    </citation>
    <scope>IDENTIFICATION</scope>
</reference>
<dbReference type="Ensembl" id="ENSMMNT00015028133.1">
    <property type="protein sequence ID" value="ENSMMNP00015025589.1"/>
    <property type="gene ID" value="ENSMMNG00015018724.1"/>
</dbReference>
<dbReference type="PANTHER" id="PTHR31368">
    <property type="entry name" value="DEVELOPMENT PLURPOTENCY-ASSOCIATED PROTEIN 1/5 FAMILY MEMBER"/>
    <property type="match status" value="1"/>
</dbReference>
<dbReference type="Pfam" id="PF16005">
    <property type="entry name" value="MOEP19"/>
    <property type="match status" value="1"/>
</dbReference>
<dbReference type="InterPro" id="IPR036612">
    <property type="entry name" value="KH_dom_type_1_sf"/>
</dbReference>
<comment type="similarity">
    <text evidence="1">Belongs to the KHDC1 family.</text>
</comment>